<keyword evidence="3" id="KW-1185">Reference proteome</keyword>
<dbReference type="EMBL" id="ACGP01000035">
    <property type="protein sequence ID" value="EEI25606.1"/>
    <property type="molecule type" value="Genomic_DNA"/>
</dbReference>
<name>C0XG91_LENH9</name>
<gene>
    <name evidence="2" type="ORF">HMPREF0519_0252</name>
</gene>
<sequence>MLGHQSEIFTWVFILSFFQPIYNPNNTPKAYKIKGYRLNTKKLVDHTSIKIRRNRRKTTVSNPQKADQQKSLNCFFKTMAFSHTDQLNQLDPTNEREPPLKLTPYSP</sequence>
<dbReference type="HOGENOM" id="CLU_2206634_0_0_9"/>
<reference evidence="2 3" key="1">
    <citation type="submission" date="2009-01" db="EMBL/GenBank/DDBJ databases">
        <authorList>
            <person name="Qin X."/>
            <person name="Bachman B."/>
            <person name="Battles P."/>
            <person name="Bell A."/>
            <person name="Bess C."/>
            <person name="Bickham C."/>
            <person name="Chaboub L."/>
            <person name="Chen D."/>
            <person name="Coyle M."/>
            <person name="Deiros D.R."/>
            <person name="Dinh H."/>
            <person name="Forbes L."/>
            <person name="Fowler G."/>
            <person name="Francisco L."/>
            <person name="Fu Q."/>
            <person name="Gubbala S."/>
            <person name="Hale W."/>
            <person name="Han Y."/>
            <person name="Hemphill L."/>
            <person name="Highlander S.K."/>
            <person name="Hirani K."/>
            <person name="Hogues M."/>
            <person name="Jackson L."/>
            <person name="Jakkamsetti A."/>
            <person name="Javaid M."/>
            <person name="Jiang H."/>
            <person name="Korchina V."/>
            <person name="Kovar C."/>
            <person name="Lara F."/>
            <person name="Lee S."/>
            <person name="Mata R."/>
            <person name="Mathew T."/>
            <person name="Moen C."/>
            <person name="Morales K."/>
            <person name="Munidasa M."/>
            <person name="Nazareth L."/>
            <person name="Ngo R."/>
            <person name="Nguyen L."/>
            <person name="Okwuonu G."/>
            <person name="Ongeri F."/>
            <person name="Patil S."/>
            <person name="Petrosino J."/>
            <person name="Pham C."/>
            <person name="Pham P."/>
            <person name="Pu L.-L."/>
            <person name="Puazo M."/>
            <person name="Raj R."/>
            <person name="Reid J."/>
            <person name="Rouhana J."/>
            <person name="Saada N."/>
            <person name="Shang Y."/>
            <person name="Simmons D."/>
            <person name="Thornton R."/>
            <person name="Warren J."/>
            <person name="Weissenberger G."/>
            <person name="Zhang J."/>
            <person name="Zhang L."/>
            <person name="Zhou C."/>
            <person name="Zhu D."/>
            <person name="Muzny D."/>
            <person name="Worley K."/>
            <person name="Gibbs R."/>
        </authorList>
    </citation>
    <scope>NUCLEOTIDE SEQUENCE [LARGE SCALE GENOMIC DNA]</scope>
    <source>
        <strain evidence="3">ATCC 8290 / DSM 20176 / CCUG 30140 / JCM 1155 / KCTC 3500 / NBRC 15886 / NCIMB 8040 / NRRL B-1843 / 9</strain>
    </source>
</reference>
<proteinExistence type="predicted"/>
<organism evidence="2 3">
    <name type="scientific">Lentilactobacillus hilgardii (strain ATCC 8290 / DSM 20176 / CCUG 30140 / JCM 1155 / KCTC 3500 / NBRC 15886 / NCIMB 8040 / NRRL B-1843 / 9)</name>
    <dbReference type="NCBI Taxonomy" id="1423757"/>
    <lineage>
        <taxon>Bacteria</taxon>
        <taxon>Bacillati</taxon>
        <taxon>Bacillota</taxon>
        <taxon>Bacilli</taxon>
        <taxon>Lactobacillales</taxon>
        <taxon>Lactobacillaceae</taxon>
        <taxon>Lentilactobacillus</taxon>
    </lineage>
</organism>
<feature type="region of interest" description="Disordered" evidence="1">
    <location>
        <begin position="85"/>
        <end position="107"/>
    </location>
</feature>
<dbReference type="Proteomes" id="UP000003752">
    <property type="component" value="Unassembled WGS sequence"/>
</dbReference>
<evidence type="ECO:0000313" key="2">
    <source>
        <dbReference type="EMBL" id="EEI25606.1"/>
    </source>
</evidence>
<evidence type="ECO:0000313" key="3">
    <source>
        <dbReference type="Proteomes" id="UP000003752"/>
    </source>
</evidence>
<accession>C0XG91</accession>
<comment type="caution">
    <text evidence="2">The sequence shown here is derived from an EMBL/GenBank/DDBJ whole genome shotgun (WGS) entry which is preliminary data.</text>
</comment>
<evidence type="ECO:0000256" key="1">
    <source>
        <dbReference type="SAM" id="MobiDB-lite"/>
    </source>
</evidence>
<dbReference type="AlphaFoldDB" id="C0XG91"/>
<protein>
    <submittedName>
        <fullName evidence="2">Uncharacterized protein</fullName>
    </submittedName>
</protein>